<feature type="compositionally biased region" description="Basic residues" evidence="1">
    <location>
        <begin position="1"/>
        <end position="21"/>
    </location>
</feature>
<sequence length="30" mass="3313">MQNHCPHKLPPRGQVTKKGKKTLASNCPGR</sequence>
<evidence type="ECO:0000256" key="1">
    <source>
        <dbReference type="SAM" id="MobiDB-lite"/>
    </source>
</evidence>
<dbReference type="EMBL" id="BK015597">
    <property type="protein sequence ID" value="DAE14976.1"/>
    <property type="molecule type" value="Genomic_DNA"/>
</dbReference>
<reference evidence="2" key="1">
    <citation type="journal article" date="2021" name="Proc. Natl. Acad. Sci. U.S.A.">
        <title>A Catalog of Tens of Thousands of Viruses from Human Metagenomes Reveals Hidden Associations with Chronic Diseases.</title>
        <authorList>
            <person name="Tisza M.J."/>
            <person name="Buck C.B."/>
        </authorList>
    </citation>
    <scope>NUCLEOTIDE SEQUENCE</scope>
    <source>
        <strain evidence="2">Ctf8W5</strain>
    </source>
</reference>
<proteinExistence type="predicted"/>
<protein>
    <submittedName>
        <fullName evidence="2">Uncharacterized protein</fullName>
    </submittedName>
</protein>
<accession>A0A8S5Q7E6</accession>
<organism evidence="2">
    <name type="scientific">Siphoviridae sp. ctf8W5</name>
    <dbReference type="NCBI Taxonomy" id="2825595"/>
    <lineage>
        <taxon>Viruses</taxon>
        <taxon>Duplodnaviria</taxon>
        <taxon>Heunggongvirae</taxon>
        <taxon>Uroviricota</taxon>
        <taxon>Caudoviricetes</taxon>
    </lineage>
</organism>
<feature type="region of interest" description="Disordered" evidence="1">
    <location>
        <begin position="1"/>
        <end position="30"/>
    </location>
</feature>
<evidence type="ECO:0000313" key="2">
    <source>
        <dbReference type="EMBL" id="DAE14976.1"/>
    </source>
</evidence>
<name>A0A8S5Q7E6_9CAUD</name>